<organism evidence="6 7">
    <name type="scientific">Aulographum hederae CBS 113979</name>
    <dbReference type="NCBI Taxonomy" id="1176131"/>
    <lineage>
        <taxon>Eukaryota</taxon>
        <taxon>Fungi</taxon>
        <taxon>Dikarya</taxon>
        <taxon>Ascomycota</taxon>
        <taxon>Pezizomycotina</taxon>
        <taxon>Dothideomycetes</taxon>
        <taxon>Pleosporomycetidae</taxon>
        <taxon>Aulographales</taxon>
        <taxon>Aulographaceae</taxon>
    </lineage>
</organism>
<evidence type="ECO:0000256" key="1">
    <source>
        <dbReference type="ARBA" id="ARBA00005965"/>
    </source>
</evidence>
<dbReference type="OrthoDB" id="20368at2759"/>
<dbReference type="Gene3D" id="6.10.250.3110">
    <property type="match status" value="1"/>
</dbReference>
<evidence type="ECO:0000313" key="7">
    <source>
        <dbReference type="Proteomes" id="UP000800041"/>
    </source>
</evidence>
<evidence type="ECO:0000313" key="6">
    <source>
        <dbReference type="EMBL" id="KAF1991776.1"/>
    </source>
</evidence>
<dbReference type="GO" id="GO:0034271">
    <property type="term" value="C:phosphatidylinositol 3-kinase complex, class III, type I"/>
    <property type="evidence" value="ECO:0007669"/>
    <property type="project" value="TreeGrafter"/>
</dbReference>
<dbReference type="Gene3D" id="1.10.418.40">
    <property type="entry name" value="Autophagy protein 6/Beclin 1"/>
    <property type="match status" value="1"/>
</dbReference>
<dbReference type="InterPro" id="IPR007243">
    <property type="entry name" value="Atg6/Beclin"/>
</dbReference>
<reference evidence="6" key="1">
    <citation type="journal article" date="2020" name="Stud. Mycol.">
        <title>101 Dothideomycetes genomes: a test case for predicting lifestyles and emergence of pathogens.</title>
        <authorList>
            <person name="Haridas S."/>
            <person name="Albert R."/>
            <person name="Binder M."/>
            <person name="Bloem J."/>
            <person name="Labutti K."/>
            <person name="Salamov A."/>
            <person name="Andreopoulos B."/>
            <person name="Baker S."/>
            <person name="Barry K."/>
            <person name="Bills G."/>
            <person name="Bluhm B."/>
            <person name="Cannon C."/>
            <person name="Castanera R."/>
            <person name="Culley D."/>
            <person name="Daum C."/>
            <person name="Ezra D."/>
            <person name="Gonzalez J."/>
            <person name="Henrissat B."/>
            <person name="Kuo A."/>
            <person name="Liang C."/>
            <person name="Lipzen A."/>
            <person name="Lutzoni F."/>
            <person name="Magnuson J."/>
            <person name="Mondo S."/>
            <person name="Nolan M."/>
            <person name="Ohm R."/>
            <person name="Pangilinan J."/>
            <person name="Park H.-J."/>
            <person name="Ramirez L."/>
            <person name="Alfaro M."/>
            <person name="Sun H."/>
            <person name="Tritt A."/>
            <person name="Yoshinaga Y."/>
            <person name="Zwiers L.-H."/>
            <person name="Turgeon B."/>
            <person name="Goodwin S."/>
            <person name="Spatafora J."/>
            <person name="Crous P."/>
            <person name="Grigoriev I."/>
        </authorList>
    </citation>
    <scope>NUCLEOTIDE SEQUENCE</scope>
    <source>
        <strain evidence="6">CBS 113979</strain>
    </source>
</reference>
<evidence type="ECO:0000256" key="2">
    <source>
        <dbReference type="SAM" id="Coils"/>
    </source>
</evidence>
<feature type="compositionally biased region" description="Basic and acidic residues" evidence="3">
    <location>
        <begin position="50"/>
        <end position="64"/>
    </location>
</feature>
<feature type="compositionally biased region" description="Low complexity" evidence="3">
    <location>
        <begin position="65"/>
        <end position="74"/>
    </location>
</feature>
<feature type="domain" description="Atg6/beclin coiled-coil" evidence="5">
    <location>
        <begin position="160"/>
        <end position="287"/>
    </location>
</feature>
<feature type="domain" description="Atg6 BARA" evidence="4">
    <location>
        <begin position="291"/>
        <end position="499"/>
    </location>
</feature>
<dbReference type="GO" id="GO:0006995">
    <property type="term" value="P:cellular response to nitrogen starvation"/>
    <property type="evidence" value="ECO:0007669"/>
    <property type="project" value="TreeGrafter"/>
</dbReference>
<dbReference type="AlphaFoldDB" id="A0A6G1HEW1"/>
<dbReference type="InterPro" id="IPR038274">
    <property type="entry name" value="Atg6/Beclin_C_sf"/>
</dbReference>
<evidence type="ECO:0000256" key="3">
    <source>
        <dbReference type="SAM" id="MobiDB-lite"/>
    </source>
</evidence>
<feature type="region of interest" description="Disordered" evidence="3">
    <location>
        <begin position="107"/>
        <end position="140"/>
    </location>
</feature>
<feature type="coiled-coil region" evidence="2">
    <location>
        <begin position="204"/>
        <end position="255"/>
    </location>
</feature>
<feature type="compositionally biased region" description="Polar residues" evidence="3">
    <location>
        <begin position="30"/>
        <end position="41"/>
    </location>
</feature>
<dbReference type="InterPro" id="IPR040455">
    <property type="entry name" value="Atg6_BARA"/>
</dbReference>
<dbReference type="GO" id="GO:0000407">
    <property type="term" value="C:phagophore assembly site"/>
    <property type="evidence" value="ECO:0007669"/>
    <property type="project" value="TreeGrafter"/>
</dbReference>
<proteinExistence type="inferred from homology"/>
<comment type="similarity">
    <text evidence="1">Belongs to the beclin family.</text>
</comment>
<dbReference type="Proteomes" id="UP000800041">
    <property type="component" value="Unassembled WGS sequence"/>
</dbReference>
<evidence type="ECO:0000259" key="5">
    <source>
        <dbReference type="Pfam" id="PF17675"/>
    </source>
</evidence>
<dbReference type="GO" id="GO:0000423">
    <property type="term" value="P:mitophagy"/>
    <property type="evidence" value="ECO:0007669"/>
    <property type="project" value="TreeGrafter"/>
</dbReference>
<evidence type="ECO:0000259" key="4">
    <source>
        <dbReference type="Pfam" id="PF04111"/>
    </source>
</evidence>
<dbReference type="GO" id="GO:0034272">
    <property type="term" value="C:phosphatidylinositol 3-kinase complex, class III, type II"/>
    <property type="evidence" value="ECO:0007669"/>
    <property type="project" value="TreeGrafter"/>
</dbReference>
<dbReference type="Pfam" id="PF04111">
    <property type="entry name" value="APG6"/>
    <property type="match status" value="1"/>
</dbReference>
<keyword evidence="7" id="KW-1185">Reference proteome</keyword>
<dbReference type="EMBL" id="ML977138">
    <property type="protein sequence ID" value="KAF1991776.1"/>
    <property type="molecule type" value="Genomic_DNA"/>
</dbReference>
<dbReference type="InterPro" id="IPR041691">
    <property type="entry name" value="Atg6/beclin_CC"/>
</dbReference>
<keyword evidence="2" id="KW-0175">Coiled coil</keyword>
<dbReference type="GO" id="GO:0045324">
    <property type="term" value="P:late endosome to vacuole transport"/>
    <property type="evidence" value="ECO:0007669"/>
    <property type="project" value="TreeGrafter"/>
</dbReference>
<dbReference type="PANTHER" id="PTHR12768">
    <property type="entry name" value="BECLIN 1"/>
    <property type="match status" value="1"/>
</dbReference>
<name>A0A6G1HEW1_9PEZI</name>
<sequence length="510" mass="56866">MHCQKCKTPIRLDGSLEDLNPAAFKLLTDSAGSSNPSPSHLRSTRPAYSQDRREDYDRVSRDAKSPTIRRSIPSSRHHAGGTGNAKENPAMSFVMLTESQLVQARNSLHEEPPSAARGGANNTGPDPFPAGESPNSVRERRETAARLFEILSSRSDIDHPVCAECTELLVDGLQGRLSNVTKERDAYVQYLRQVNSDIPANEEVAEAQRELAEIKKREAKALEDLEKLEREKAAMDEELAALLAEEKKLDEQEEVFWAGRNAFSAKLSSFQNERDRINTRYDHDSKQFQRLSRTNVYNDTFNISHDGNFVTINGLRLGRSQQADKAVDWPEVNAAWGQTCLLLVTVAEKLGYPFQGYRLNPIGSTSTIEKIESPTTGKAGDKPKTQLLELYSNNEFSLGLSIFHRRFDNAMVAFLECLRQLGEFVEQTSTHDASGALIPGLRMPYAIRKDRIHKVDPVNGTVADEYVSIRLGFGQEEKWSQACKHMLTSCKFLLAHASNGSGSAGRRGDR</sequence>
<dbReference type="GO" id="GO:0043548">
    <property type="term" value="F:phosphatidylinositol 3-kinase binding"/>
    <property type="evidence" value="ECO:0007669"/>
    <property type="project" value="TreeGrafter"/>
</dbReference>
<dbReference type="GO" id="GO:0000045">
    <property type="term" value="P:autophagosome assembly"/>
    <property type="evidence" value="ECO:0007669"/>
    <property type="project" value="TreeGrafter"/>
</dbReference>
<gene>
    <name evidence="6" type="ORF">K402DRAFT_416312</name>
</gene>
<dbReference type="GO" id="GO:0030674">
    <property type="term" value="F:protein-macromolecule adaptor activity"/>
    <property type="evidence" value="ECO:0007669"/>
    <property type="project" value="TreeGrafter"/>
</dbReference>
<accession>A0A6G1HEW1</accession>
<dbReference type="PANTHER" id="PTHR12768:SF4">
    <property type="entry name" value="BECLIN-1"/>
    <property type="match status" value="1"/>
</dbReference>
<feature type="region of interest" description="Disordered" evidence="3">
    <location>
        <begin position="27"/>
        <end position="87"/>
    </location>
</feature>
<dbReference type="Pfam" id="PF17675">
    <property type="entry name" value="APG6_N"/>
    <property type="match status" value="1"/>
</dbReference>
<protein>
    <submittedName>
        <fullName evidence="6">APG6-domain-containing protein</fullName>
    </submittedName>
</protein>